<keyword evidence="3" id="KW-1185">Reference proteome</keyword>
<reference evidence="2 3" key="1">
    <citation type="submission" date="2021-10" db="EMBL/GenBank/DDBJ databases">
        <title>Draft genome of Aestuariibacter halophilus JC2043.</title>
        <authorList>
            <person name="Emsley S.A."/>
            <person name="Pfannmuller K.M."/>
            <person name="Ushijima B."/>
            <person name="Saw J.H."/>
            <person name="Videau P."/>
        </authorList>
    </citation>
    <scope>NUCLEOTIDE SEQUENCE [LARGE SCALE GENOMIC DNA]</scope>
    <source>
        <strain evidence="2 3">JC2043</strain>
    </source>
</reference>
<dbReference type="Proteomes" id="UP001520878">
    <property type="component" value="Unassembled WGS sequence"/>
</dbReference>
<evidence type="ECO:0000313" key="2">
    <source>
        <dbReference type="EMBL" id="MCC2615459.1"/>
    </source>
</evidence>
<keyword evidence="1" id="KW-0175">Coiled coil</keyword>
<evidence type="ECO:0000313" key="3">
    <source>
        <dbReference type="Proteomes" id="UP001520878"/>
    </source>
</evidence>
<name>A0ABS8G701_9ALTE</name>
<sequence length="255" mass="29275">MVFSIVIILIVALIVVAIVVNAIQQHREKVEAEKRTEIAKQKSVIDETENVLLTIETIPVSPKMVQILYRRVLNALKIMQQLNPTQTDIKQRIRDAESKINSIDIEQPAPPHESFVLPENDKLIIQYIQAIKKFRILLRSEHSKGKVDTQSFVNEDRMLAALQLRVNVETLARRATSAIQSEMLGSARQYFEKAIAALAAQPQQTDYIIHRKAQLEEQLHGIQDIMRNANAEDRAKKREAERDELDELFAPKKKW</sequence>
<proteinExistence type="predicted"/>
<comment type="caution">
    <text evidence="2">The sequence shown here is derived from an EMBL/GenBank/DDBJ whole genome shotgun (WGS) entry which is preliminary data.</text>
</comment>
<accession>A0ABS8G701</accession>
<gene>
    <name evidence="2" type="ORF">LJ739_04300</name>
</gene>
<organism evidence="2 3">
    <name type="scientific">Fluctibacter halophilus</name>
    <dbReference type="NCBI Taxonomy" id="226011"/>
    <lineage>
        <taxon>Bacteria</taxon>
        <taxon>Pseudomonadati</taxon>
        <taxon>Pseudomonadota</taxon>
        <taxon>Gammaproteobacteria</taxon>
        <taxon>Alteromonadales</taxon>
        <taxon>Alteromonadaceae</taxon>
        <taxon>Fluctibacter</taxon>
    </lineage>
</organism>
<dbReference type="RefSeq" id="WP_229157359.1">
    <property type="nucleotide sequence ID" value="NZ_JAJEWP010000001.1"/>
</dbReference>
<protein>
    <recommendedName>
        <fullName evidence="4">DNA repair protein</fullName>
    </recommendedName>
</protein>
<evidence type="ECO:0000256" key="1">
    <source>
        <dbReference type="SAM" id="Coils"/>
    </source>
</evidence>
<feature type="coiled-coil region" evidence="1">
    <location>
        <begin position="212"/>
        <end position="248"/>
    </location>
</feature>
<dbReference type="EMBL" id="JAJEWP010000001">
    <property type="protein sequence ID" value="MCC2615459.1"/>
    <property type="molecule type" value="Genomic_DNA"/>
</dbReference>
<evidence type="ECO:0008006" key="4">
    <source>
        <dbReference type="Google" id="ProtNLM"/>
    </source>
</evidence>